<feature type="domain" description="PTS EIIA type-1" evidence="14">
    <location>
        <begin position="719"/>
        <end position="827"/>
    </location>
</feature>
<keyword evidence="3" id="KW-1003">Cell membrane</keyword>
<dbReference type="STRING" id="747682.MALL_0707"/>
<dbReference type="InterPro" id="IPR036878">
    <property type="entry name" value="Glu_permease_IIB"/>
</dbReference>
<keyword evidence="6" id="KW-0598">Phosphotransferase system</keyword>
<comment type="subcellular location">
    <subcellularLocation>
        <location evidence="1">Cell membrane</location>
        <topology evidence="1">Multi-pass membrane protein</topology>
    </subcellularLocation>
</comment>
<dbReference type="PANTHER" id="PTHR30009:SF20">
    <property type="entry name" value="PTS SYSTEM GLUCOSE-SPECIFIC EIICB COMPONENT-RELATED"/>
    <property type="match status" value="1"/>
</dbReference>
<dbReference type="EMBL" id="ADNC01000022">
    <property type="protein sequence ID" value="EFF41430.1"/>
    <property type="molecule type" value="Genomic_DNA"/>
</dbReference>
<feature type="domain" description="PTS EIIC type-1" evidence="16">
    <location>
        <begin position="24"/>
        <end position="527"/>
    </location>
</feature>
<feature type="transmembrane region" description="Helical" evidence="13">
    <location>
        <begin position="189"/>
        <end position="208"/>
    </location>
</feature>
<feature type="transmembrane region" description="Helical" evidence="13">
    <location>
        <begin position="228"/>
        <end position="251"/>
    </location>
</feature>
<proteinExistence type="predicted"/>
<feature type="transmembrane region" description="Helical" evidence="13">
    <location>
        <begin position="468"/>
        <end position="488"/>
    </location>
</feature>
<evidence type="ECO:0000256" key="4">
    <source>
        <dbReference type="ARBA" id="ARBA00022597"/>
    </source>
</evidence>
<dbReference type="GO" id="GO:0016301">
    <property type="term" value="F:kinase activity"/>
    <property type="evidence" value="ECO:0007669"/>
    <property type="project" value="UniProtKB-KW"/>
</dbReference>
<dbReference type="PANTHER" id="PTHR30009">
    <property type="entry name" value="CYTOCHROME C-TYPE SYNTHESIS PROTEIN AND PTS TRANSMEMBRANE COMPONENT"/>
    <property type="match status" value="1"/>
</dbReference>
<dbReference type="SUPFAM" id="SSF55604">
    <property type="entry name" value="Glucose permease domain IIB"/>
    <property type="match status" value="1"/>
</dbReference>
<evidence type="ECO:0000259" key="16">
    <source>
        <dbReference type="PROSITE" id="PS51103"/>
    </source>
</evidence>
<feature type="active site" description="Phosphocysteine intermediate; for EIIB activity" evidence="11">
    <location>
        <position position="577"/>
    </location>
</feature>
<evidence type="ECO:0000256" key="3">
    <source>
        <dbReference type="ARBA" id="ARBA00022475"/>
    </source>
</evidence>
<dbReference type="InterPro" id="IPR050429">
    <property type="entry name" value="PTS_Glucose_EIICBA"/>
</dbReference>
<keyword evidence="4" id="KW-0762">Sugar transport</keyword>
<evidence type="ECO:0000256" key="8">
    <source>
        <dbReference type="ARBA" id="ARBA00022777"/>
    </source>
</evidence>
<dbReference type="CDD" id="cd00212">
    <property type="entry name" value="PTS_IIB_glc"/>
    <property type="match status" value="1"/>
</dbReference>
<dbReference type="Gene3D" id="2.70.70.10">
    <property type="entry name" value="Glucose Permease (Domain IIA)"/>
    <property type="match status" value="1"/>
</dbReference>
<reference evidence="17 18" key="1">
    <citation type="submission" date="2010-03" db="EMBL/GenBank/DDBJ databases">
        <authorList>
            <person name="Glass J.I."/>
            <person name="Benders G.A."/>
            <person name="Durkin A.S."/>
            <person name="Farmerie W.G."/>
            <person name="Hlavinka K."/>
            <person name="Hostetler J."/>
            <person name="Jackson J."/>
            <person name="May M.A."/>
            <person name="Miller R.H."/>
            <person name="Paralanov V."/>
            <person name="Radune D."/>
            <person name="Szczypinski B."/>
            <person name="Brown D.R."/>
        </authorList>
    </citation>
    <scope>NUCLEOTIDE SEQUENCE [LARGE SCALE GENOMIC DNA]</scope>
    <source>
        <strain evidence="17 18">A21JP2</strain>
    </source>
</reference>
<evidence type="ECO:0000256" key="11">
    <source>
        <dbReference type="PROSITE-ProRule" id="PRU00421"/>
    </source>
</evidence>
<evidence type="ECO:0000259" key="15">
    <source>
        <dbReference type="PROSITE" id="PS51098"/>
    </source>
</evidence>
<feature type="transmembrane region" description="Helical" evidence="13">
    <location>
        <begin position="103"/>
        <end position="123"/>
    </location>
</feature>
<dbReference type="PROSITE" id="PS00371">
    <property type="entry name" value="PTS_EIIA_TYPE_1_HIS"/>
    <property type="match status" value="1"/>
</dbReference>
<comment type="caution">
    <text evidence="17">The sequence shown here is derived from an EMBL/GenBank/DDBJ whole genome shotgun (WGS) entry which is preliminary data.</text>
</comment>
<evidence type="ECO:0000256" key="5">
    <source>
        <dbReference type="ARBA" id="ARBA00022679"/>
    </source>
</evidence>
<dbReference type="GO" id="GO:0008982">
    <property type="term" value="F:protein-N(PI)-phosphohistidine-sugar phosphotransferase activity"/>
    <property type="evidence" value="ECO:0007669"/>
    <property type="project" value="InterPro"/>
</dbReference>
<keyword evidence="7 13" id="KW-0812">Transmembrane</keyword>
<evidence type="ECO:0000256" key="1">
    <source>
        <dbReference type="ARBA" id="ARBA00004651"/>
    </source>
</evidence>
<dbReference type="PROSITE" id="PS51098">
    <property type="entry name" value="PTS_EIIB_TYPE_1"/>
    <property type="match status" value="1"/>
</dbReference>
<protein>
    <submittedName>
        <fullName evidence="17">PTS system, glucose-like IIB component</fullName>
        <ecNumber evidence="17">2.7.1.69</ecNumber>
    </submittedName>
</protein>
<feature type="transmembrane region" description="Helical" evidence="13">
    <location>
        <begin position="413"/>
        <end position="430"/>
    </location>
</feature>
<dbReference type="Pfam" id="PF00367">
    <property type="entry name" value="PTS_EIIB"/>
    <property type="match status" value="1"/>
</dbReference>
<dbReference type="Proteomes" id="UP000004757">
    <property type="component" value="Unassembled WGS sequence"/>
</dbReference>
<evidence type="ECO:0000256" key="6">
    <source>
        <dbReference type="ARBA" id="ARBA00022683"/>
    </source>
</evidence>
<dbReference type="NCBIfam" id="TIGR00830">
    <property type="entry name" value="PTBA"/>
    <property type="match status" value="1"/>
</dbReference>
<dbReference type="GO" id="GO:0090563">
    <property type="term" value="F:protein-phosphocysteine-sugar phosphotransferase activity"/>
    <property type="evidence" value="ECO:0007669"/>
    <property type="project" value="TreeGrafter"/>
</dbReference>
<evidence type="ECO:0000256" key="9">
    <source>
        <dbReference type="ARBA" id="ARBA00022989"/>
    </source>
</evidence>
<feature type="transmembrane region" description="Helical" evidence="13">
    <location>
        <begin position="388"/>
        <end position="406"/>
    </location>
</feature>
<sequence length="853" mass="92659">MNTLSKKFSQRSEKQKAKDNSGSGKWRKILSKVSGAFMLPISIMAIAGLFLGVGATIASNAGDNEGLKVFGNFIKMLGEPVFAALPLLFAAAFVVAFTDEAGVGVFATIVAYLTFTALQSVFITESWKPLLDAAGNPLREQVYDANLGKFVEGANDAQTLEGYVVLFAQGGRDAASMKNLVGSTLGFKALQTSAFGGIVIGLIVQYLYNRFHTIQLPSFLSFFGGKRFVSIIAIVAMIPTAFIFLLLWPWIGKGLNAFGGYLGQVPYGFESFIFGFLERSLVPFGLHHAFYAPLWYSQAGGDLNSALKTFIDANPTLVQGQSFKDLVSEVSSNINSYTGDSLMSIKLVGFKHNEISYTLNGTEVVKPLFDFIAQDLGVKVGRFLDGKFSFMIFGLPAAGVAMILAAPKENRKIAIGAVVPAAVTCMVTGVTEPIEFTFLFLAPWLFWGFHAFMCAVSFMLANLLQVHIPMAFSGGLLDLVIYGIIPMVKGTNWYWTFAVGVVYAPIYFFVFYLCIKWFNLETPGRGENTRLFTKADYLKQKDSDKSQPTNLGKIDPKALAVVQAYGGLDNITAFNNCASRLRYDVKDGSLVDDNALKASGAAGVKHEGNKHVQAIFGPVSEQLNAKIKSQRPLIAQWEAENKKATPAKVEETKAPVSEPVVAKEEPKVVPAPVPAPAVVEAKKPEAPVTKPKVVANEEEGVTITAPACGRYKTLESLNDGVFSEKMVGEGFVVKFSAQKEARIYAPFDGHVTMVYDTKHAYGLTSKDGLQMLLHIGLDTVKLNGEGFTPWVKTGQRVRAGDILATIDMELLKSKRVVTDLVAVVLPESAKTNVKPLKLHKDVIRVATKVAKIY</sequence>
<feature type="transmembrane region" description="Helical" evidence="13">
    <location>
        <begin position="436"/>
        <end position="461"/>
    </location>
</feature>
<keyword evidence="5 17" id="KW-0808">Transferase</keyword>
<evidence type="ECO:0000259" key="14">
    <source>
        <dbReference type="PROSITE" id="PS51093"/>
    </source>
</evidence>
<keyword evidence="10 13" id="KW-0472">Membrane</keyword>
<feature type="transmembrane region" description="Helical" evidence="13">
    <location>
        <begin position="77"/>
        <end position="96"/>
    </location>
</feature>
<evidence type="ECO:0000256" key="10">
    <source>
        <dbReference type="ARBA" id="ARBA00023136"/>
    </source>
</evidence>
<dbReference type="InterPro" id="IPR003352">
    <property type="entry name" value="PTS_EIIC"/>
</dbReference>
<dbReference type="GO" id="GO:0005886">
    <property type="term" value="C:plasma membrane"/>
    <property type="evidence" value="ECO:0007669"/>
    <property type="project" value="UniProtKB-SubCell"/>
</dbReference>
<dbReference type="Pfam" id="PF02378">
    <property type="entry name" value="PTS_EIIC"/>
    <property type="match status" value="1"/>
</dbReference>
<dbReference type="InterPro" id="IPR013013">
    <property type="entry name" value="PTS_EIIC_1"/>
</dbReference>
<accession>D4XW70</accession>
<keyword evidence="9 13" id="KW-1133">Transmembrane helix</keyword>
<evidence type="ECO:0000313" key="17">
    <source>
        <dbReference type="EMBL" id="EFF41430.1"/>
    </source>
</evidence>
<evidence type="ECO:0000256" key="2">
    <source>
        <dbReference type="ARBA" id="ARBA00022448"/>
    </source>
</evidence>
<dbReference type="RefSeq" id="WP_005683649.1">
    <property type="nucleotide sequence ID" value="NZ_ADNC01000022.1"/>
</dbReference>
<dbReference type="eggNOG" id="COG2190">
    <property type="taxonomic scope" value="Bacteria"/>
</dbReference>
<keyword evidence="8" id="KW-0418">Kinase</keyword>
<dbReference type="Pfam" id="PF00358">
    <property type="entry name" value="PTS_EIIA_1"/>
    <property type="match status" value="1"/>
</dbReference>
<dbReference type="Gene3D" id="3.30.1360.60">
    <property type="entry name" value="Glucose permease domain IIB"/>
    <property type="match status" value="1"/>
</dbReference>
<dbReference type="OrthoDB" id="9764327at2"/>
<dbReference type="PROSITE" id="PS51093">
    <property type="entry name" value="PTS_EIIA_TYPE_1"/>
    <property type="match status" value="1"/>
</dbReference>
<name>D4XW70_9BACT</name>
<feature type="compositionally biased region" description="Basic and acidic residues" evidence="12">
    <location>
        <begin position="10"/>
        <end position="19"/>
    </location>
</feature>
<dbReference type="NCBIfam" id="TIGR00826">
    <property type="entry name" value="EIIB_glc"/>
    <property type="match status" value="1"/>
</dbReference>
<organism evidence="17 18">
    <name type="scientific">Mycoplasmopsis alligatoris A21JP2</name>
    <dbReference type="NCBI Taxonomy" id="747682"/>
    <lineage>
        <taxon>Bacteria</taxon>
        <taxon>Bacillati</taxon>
        <taxon>Mycoplasmatota</taxon>
        <taxon>Mycoplasmoidales</taxon>
        <taxon>Metamycoplasmataceae</taxon>
        <taxon>Mycoplasmopsis</taxon>
    </lineage>
</organism>
<keyword evidence="18" id="KW-1185">Reference proteome</keyword>
<dbReference type="InterPro" id="IPR018113">
    <property type="entry name" value="PTrfase_EIIB_Cys"/>
</dbReference>
<dbReference type="EC" id="2.7.1.69" evidence="17"/>
<dbReference type="InterPro" id="IPR001996">
    <property type="entry name" value="PTS_IIB_1"/>
</dbReference>
<dbReference type="GO" id="GO:0009401">
    <property type="term" value="P:phosphoenolpyruvate-dependent sugar phosphotransferase system"/>
    <property type="evidence" value="ECO:0007669"/>
    <property type="project" value="UniProtKB-KW"/>
</dbReference>
<evidence type="ECO:0000256" key="12">
    <source>
        <dbReference type="SAM" id="MobiDB-lite"/>
    </source>
</evidence>
<evidence type="ECO:0000256" key="13">
    <source>
        <dbReference type="SAM" id="Phobius"/>
    </source>
</evidence>
<feature type="domain" description="PTS EIIB type-1" evidence="15">
    <location>
        <begin position="555"/>
        <end position="637"/>
    </location>
</feature>
<feature type="transmembrane region" description="Helical" evidence="13">
    <location>
        <begin position="494"/>
        <end position="515"/>
    </location>
</feature>
<feature type="region of interest" description="Disordered" evidence="12">
    <location>
        <begin position="1"/>
        <end position="23"/>
    </location>
</feature>
<dbReference type="SUPFAM" id="SSF51261">
    <property type="entry name" value="Duplicated hybrid motif"/>
    <property type="match status" value="1"/>
</dbReference>
<keyword evidence="2" id="KW-0813">Transport</keyword>
<feature type="transmembrane region" description="Helical" evidence="13">
    <location>
        <begin position="35"/>
        <end position="57"/>
    </location>
</feature>
<evidence type="ECO:0000256" key="7">
    <source>
        <dbReference type="ARBA" id="ARBA00022692"/>
    </source>
</evidence>
<dbReference type="PROSITE" id="PS51103">
    <property type="entry name" value="PTS_EIIC_TYPE_1"/>
    <property type="match status" value="1"/>
</dbReference>
<dbReference type="eggNOG" id="COG1263">
    <property type="taxonomic scope" value="Bacteria"/>
</dbReference>
<gene>
    <name evidence="17" type="ORF">MALL_0707</name>
</gene>
<dbReference type="InterPro" id="IPR001127">
    <property type="entry name" value="PTS_EIIA_1_perm"/>
</dbReference>
<evidence type="ECO:0000313" key="18">
    <source>
        <dbReference type="Proteomes" id="UP000004757"/>
    </source>
</evidence>
<dbReference type="AlphaFoldDB" id="D4XW70"/>
<dbReference type="InterPro" id="IPR011055">
    <property type="entry name" value="Dup_hybrid_motif"/>
</dbReference>